<keyword evidence="1" id="KW-0805">Transcription regulation</keyword>
<dbReference type="InterPro" id="IPR009057">
    <property type="entry name" value="Homeodomain-like_sf"/>
</dbReference>
<dbReference type="Gene3D" id="1.10.10.60">
    <property type="entry name" value="Homeodomain-like"/>
    <property type="match status" value="2"/>
</dbReference>
<dbReference type="HOGENOM" id="CLU_052345_4_3_10"/>
<dbReference type="PROSITE" id="PS00041">
    <property type="entry name" value="HTH_ARAC_FAMILY_1"/>
    <property type="match status" value="1"/>
</dbReference>
<evidence type="ECO:0000256" key="2">
    <source>
        <dbReference type="ARBA" id="ARBA00023125"/>
    </source>
</evidence>
<dbReference type="InterPro" id="IPR018060">
    <property type="entry name" value="HTH_AraC"/>
</dbReference>
<dbReference type="AlphaFoldDB" id="A9E8H7"/>
<comment type="caution">
    <text evidence="5">The sequence shown here is derived from an EMBL/GenBank/DDBJ whole genome shotgun (WGS) entry which is preliminary data.</text>
</comment>
<evidence type="ECO:0000313" key="5">
    <source>
        <dbReference type="EMBL" id="EDP94775.1"/>
    </source>
</evidence>
<dbReference type="SUPFAM" id="SSF46689">
    <property type="entry name" value="Homeodomain-like"/>
    <property type="match status" value="1"/>
</dbReference>
<dbReference type="eggNOG" id="COG2207">
    <property type="taxonomic scope" value="Bacteria"/>
</dbReference>
<evidence type="ECO:0000313" key="6">
    <source>
        <dbReference type="Proteomes" id="UP000002945"/>
    </source>
</evidence>
<dbReference type="InterPro" id="IPR020449">
    <property type="entry name" value="Tscrpt_reg_AraC-type_HTH"/>
</dbReference>
<dbReference type="Pfam" id="PF12833">
    <property type="entry name" value="HTH_18"/>
    <property type="match status" value="1"/>
</dbReference>
<dbReference type="EMBL" id="ABIB01000013">
    <property type="protein sequence ID" value="EDP94775.1"/>
    <property type="molecule type" value="Genomic_DNA"/>
</dbReference>
<dbReference type="InterPro" id="IPR053142">
    <property type="entry name" value="PchR_regulatory_protein"/>
</dbReference>
<dbReference type="SMART" id="SM00342">
    <property type="entry name" value="HTH_ARAC"/>
    <property type="match status" value="1"/>
</dbReference>
<dbReference type="RefSeq" id="WP_007092791.1">
    <property type="nucleotide sequence ID" value="NZ_CP142125.1"/>
</dbReference>
<dbReference type="GO" id="GO:0043565">
    <property type="term" value="F:sequence-specific DNA binding"/>
    <property type="evidence" value="ECO:0007669"/>
    <property type="project" value="InterPro"/>
</dbReference>
<keyword evidence="6" id="KW-1185">Reference proteome</keyword>
<accession>A9E8H7</accession>
<dbReference type="GO" id="GO:0003700">
    <property type="term" value="F:DNA-binding transcription factor activity"/>
    <property type="evidence" value="ECO:0007669"/>
    <property type="project" value="InterPro"/>
</dbReference>
<dbReference type="OrthoDB" id="2666928at2"/>
<feature type="domain" description="HTH araC/xylS-type" evidence="4">
    <location>
        <begin position="242"/>
        <end position="340"/>
    </location>
</feature>
<dbReference type="STRING" id="391587.KAOT1_01075"/>
<keyword evidence="3" id="KW-0804">Transcription</keyword>
<sequence length="347" mass="40053">MGKKKNKKLIVGDVEASDIVKDMAAALSVDFEENHNEYCLRIPKNIGSGYIKATVFDAGIGVLETDYLLKKELHFELKKGIVHPLKIIFNRQSPFTHQFAEDKDIHTIGRLESVMTSSIPTNNHIFKIPAEVPICTFSIEINRKLFEEKISSFLEDMNEDLISLFRDSNGINKFYYKDQYSLDIAKFIEEFTECELDGFMKSIFLEGKAYEILINYIQQYLDDTYTPEKRKILRQATVERIEEAVEIIKNEIASVENVTVLAKRVGVNPNTLQNGFKYLYKSSVNEFIKNHRIEKAKELLETSDLNISEITYKIGINSRSYFSKIFKQRYGISPNAYLKKSREDKSA</sequence>
<gene>
    <name evidence="5" type="ORF">KAOT1_01075</name>
</gene>
<evidence type="ECO:0000256" key="3">
    <source>
        <dbReference type="ARBA" id="ARBA00023163"/>
    </source>
</evidence>
<organism evidence="5 6">
    <name type="scientific">Kordia algicida OT-1</name>
    <dbReference type="NCBI Taxonomy" id="391587"/>
    <lineage>
        <taxon>Bacteria</taxon>
        <taxon>Pseudomonadati</taxon>
        <taxon>Bacteroidota</taxon>
        <taxon>Flavobacteriia</taxon>
        <taxon>Flavobacteriales</taxon>
        <taxon>Flavobacteriaceae</taxon>
        <taxon>Kordia</taxon>
    </lineage>
</organism>
<proteinExistence type="predicted"/>
<dbReference type="PANTHER" id="PTHR47893:SF1">
    <property type="entry name" value="REGULATORY PROTEIN PCHR"/>
    <property type="match status" value="1"/>
</dbReference>
<dbReference type="PANTHER" id="PTHR47893">
    <property type="entry name" value="REGULATORY PROTEIN PCHR"/>
    <property type="match status" value="1"/>
</dbReference>
<dbReference type="Proteomes" id="UP000002945">
    <property type="component" value="Unassembled WGS sequence"/>
</dbReference>
<name>A9E8H7_9FLAO</name>
<dbReference type="InterPro" id="IPR018062">
    <property type="entry name" value="HTH_AraC-typ_CS"/>
</dbReference>
<dbReference type="PRINTS" id="PR00032">
    <property type="entry name" value="HTHARAC"/>
</dbReference>
<protein>
    <submittedName>
        <fullName evidence="5">Transcriptional regulator</fullName>
    </submittedName>
</protein>
<evidence type="ECO:0000256" key="1">
    <source>
        <dbReference type="ARBA" id="ARBA00023015"/>
    </source>
</evidence>
<dbReference type="PROSITE" id="PS01124">
    <property type="entry name" value="HTH_ARAC_FAMILY_2"/>
    <property type="match status" value="1"/>
</dbReference>
<evidence type="ECO:0000259" key="4">
    <source>
        <dbReference type="PROSITE" id="PS01124"/>
    </source>
</evidence>
<keyword evidence="2" id="KW-0238">DNA-binding</keyword>
<reference evidence="5 6" key="1">
    <citation type="journal article" date="2011" name="J. Bacteriol.">
        <title>Genome sequence of the algicidal bacterium Kordia algicida OT-1.</title>
        <authorList>
            <person name="Lee H.S."/>
            <person name="Kang S.G."/>
            <person name="Kwon K.K."/>
            <person name="Lee J.H."/>
            <person name="Kim S.J."/>
        </authorList>
    </citation>
    <scope>NUCLEOTIDE SEQUENCE [LARGE SCALE GENOMIC DNA]</scope>
    <source>
        <strain evidence="5 6">OT-1</strain>
    </source>
</reference>